<dbReference type="EMBL" id="LYXE01000167">
    <property type="protein sequence ID" value="PDV97072.1"/>
    <property type="molecule type" value="Genomic_DNA"/>
</dbReference>
<proteinExistence type="predicted"/>
<protein>
    <recommendedName>
        <fullName evidence="1">Glycosyltransferase 2-like domain-containing protein</fullName>
    </recommendedName>
</protein>
<dbReference type="RefSeq" id="WP_172451198.1">
    <property type="nucleotide sequence ID" value="NZ_LYXE01000167.1"/>
</dbReference>
<gene>
    <name evidence="2" type="ORF">A9Q02_19540</name>
</gene>
<evidence type="ECO:0000259" key="1">
    <source>
        <dbReference type="Pfam" id="PF00535"/>
    </source>
</evidence>
<dbReference type="PANTHER" id="PTHR22916:SF3">
    <property type="entry name" value="UDP-GLCNAC:BETAGAL BETA-1,3-N-ACETYLGLUCOSAMINYLTRANSFERASE-LIKE PROTEIN 1"/>
    <property type="match status" value="1"/>
</dbReference>
<dbReference type="Proteomes" id="UP000220922">
    <property type="component" value="Unassembled WGS sequence"/>
</dbReference>
<accession>A0A2H3KT83</accession>
<dbReference type="CDD" id="cd00761">
    <property type="entry name" value="Glyco_tranf_GTA_type"/>
    <property type="match status" value="1"/>
</dbReference>
<dbReference type="GO" id="GO:0016758">
    <property type="term" value="F:hexosyltransferase activity"/>
    <property type="evidence" value="ECO:0007669"/>
    <property type="project" value="UniProtKB-ARBA"/>
</dbReference>
<comment type="caution">
    <text evidence="2">The sequence shown here is derived from an EMBL/GenBank/DDBJ whole genome shotgun (WGS) entry which is preliminary data.</text>
</comment>
<sequence>MSERISVIIPVYNGERFLAEAIQSVLDQTLPPDEIIVVDDGSTDNTAAIVAGLASTSPLPICYVDQENQGPAAARNHGIRLAKGDFLAFLDADDLWVCHKLADQYSYLVEHTDIIVVWGLVQLCAIQDGTCVDTGEPWHGPNLGCALFRREAFQQVGGLDISLRVSEDLDWLLRSREANLPQTVINNVVLRYRLHDSNTWLGRQKVSESLLYALKKRLDRRRNQPDA</sequence>
<dbReference type="Gene3D" id="3.90.550.10">
    <property type="entry name" value="Spore Coat Polysaccharide Biosynthesis Protein SpsA, Chain A"/>
    <property type="match status" value="1"/>
</dbReference>
<dbReference type="Pfam" id="PF00535">
    <property type="entry name" value="Glycos_transf_2"/>
    <property type="match status" value="1"/>
</dbReference>
<feature type="domain" description="Glycosyltransferase 2-like" evidence="1">
    <location>
        <begin position="6"/>
        <end position="117"/>
    </location>
</feature>
<dbReference type="AlphaFoldDB" id="A0A2H3KT83"/>
<evidence type="ECO:0000313" key="3">
    <source>
        <dbReference type="Proteomes" id="UP000220922"/>
    </source>
</evidence>
<dbReference type="InterPro" id="IPR029044">
    <property type="entry name" value="Nucleotide-diphossugar_trans"/>
</dbReference>
<reference evidence="2 3" key="1">
    <citation type="submission" date="2016-05" db="EMBL/GenBank/DDBJ databases">
        <authorList>
            <person name="Lavstsen T."/>
            <person name="Jespersen J.S."/>
        </authorList>
    </citation>
    <scope>NUCLEOTIDE SEQUENCE [LARGE SCALE GENOMIC DNA]</scope>
    <source>
        <strain evidence="2 3">B7-9</strain>
    </source>
</reference>
<dbReference type="InterPro" id="IPR001173">
    <property type="entry name" value="Glyco_trans_2-like"/>
</dbReference>
<organism evidence="2 3">
    <name type="scientific">Candidatus Chloroploca asiatica</name>
    <dbReference type="NCBI Taxonomy" id="1506545"/>
    <lineage>
        <taxon>Bacteria</taxon>
        <taxon>Bacillati</taxon>
        <taxon>Chloroflexota</taxon>
        <taxon>Chloroflexia</taxon>
        <taxon>Chloroflexales</taxon>
        <taxon>Chloroflexineae</taxon>
        <taxon>Oscillochloridaceae</taxon>
        <taxon>Candidatus Chloroploca</taxon>
    </lineage>
</organism>
<keyword evidence="3" id="KW-1185">Reference proteome</keyword>
<evidence type="ECO:0000313" key="2">
    <source>
        <dbReference type="EMBL" id="PDV97072.1"/>
    </source>
</evidence>
<dbReference type="PANTHER" id="PTHR22916">
    <property type="entry name" value="GLYCOSYLTRANSFERASE"/>
    <property type="match status" value="1"/>
</dbReference>
<name>A0A2H3KT83_9CHLR</name>
<dbReference type="SUPFAM" id="SSF53448">
    <property type="entry name" value="Nucleotide-diphospho-sugar transferases"/>
    <property type="match status" value="1"/>
</dbReference>